<protein>
    <recommendedName>
        <fullName evidence="4 5">Small ribosomal subunit protein uS2</fullName>
    </recommendedName>
</protein>
<comment type="similarity">
    <text evidence="1 5">Belongs to the universal ribosomal protein uS2 family.</text>
</comment>
<dbReference type="GO" id="GO:0003735">
    <property type="term" value="F:structural constituent of ribosome"/>
    <property type="evidence" value="ECO:0007669"/>
    <property type="project" value="InterPro"/>
</dbReference>
<dbReference type="FunFam" id="3.40.50.10490:FF:000030">
    <property type="entry name" value="30S ribosomal protein S2"/>
    <property type="match status" value="1"/>
</dbReference>
<evidence type="ECO:0000256" key="2">
    <source>
        <dbReference type="ARBA" id="ARBA00022980"/>
    </source>
</evidence>
<dbReference type="GO" id="GO:0006412">
    <property type="term" value="P:translation"/>
    <property type="evidence" value="ECO:0007669"/>
    <property type="project" value="UniProtKB-UniRule"/>
</dbReference>
<sequence length="219" mass="24115">MEALLMSLEELRSLEGQLLIPLEMYLAAGIRIGTKVKSKFMKPFIYSARPDGLYLLDVKKTDERIRIAAKFIARYDPAKVVVVSGRQYGHRPVKKFCGLVGCKPILGRVLPGTFTNPALAHFTEADLLVVTDPRVDEQAVTEAGQMGIPVVALCDTDSPISYVDLIIPTNNRGRKALALVFWLLAREVLRARGELAPTAELPVPLSDFEARILTTGEVV</sequence>
<keyword evidence="2 5" id="KW-0689">Ribosomal protein</keyword>
<evidence type="ECO:0000313" key="6">
    <source>
        <dbReference type="EMBL" id="AJB42573.1"/>
    </source>
</evidence>
<proteinExistence type="inferred from homology"/>
<dbReference type="GO" id="GO:0015935">
    <property type="term" value="C:small ribosomal subunit"/>
    <property type="evidence" value="ECO:0007669"/>
    <property type="project" value="InterPro"/>
</dbReference>
<accession>A0A3G1A8D8</accession>
<organism evidence="6 7">
    <name type="scientific">Thermofilum adornatum 1505</name>
    <dbReference type="NCBI Taxonomy" id="697581"/>
    <lineage>
        <taxon>Archaea</taxon>
        <taxon>Thermoproteota</taxon>
        <taxon>Thermoprotei</taxon>
        <taxon>Thermofilales</taxon>
        <taxon>Thermofilaceae</taxon>
        <taxon>Thermofilum</taxon>
    </lineage>
</organism>
<dbReference type="KEGG" id="tcb:TCARB_1531"/>
<dbReference type="NCBIfam" id="TIGR01012">
    <property type="entry name" value="uS2_euk_arch"/>
    <property type="match status" value="1"/>
</dbReference>
<evidence type="ECO:0000256" key="1">
    <source>
        <dbReference type="ARBA" id="ARBA00006242"/>
    </source>
</evidence>
<dbReference type="EMBL" id="CP007493">
    <property type="protein sequence ID" value="AJB42573.1"/>
    <property type="molecule type" value="Genomic_DNA"/>
</dbReference>
<dbReference type="InterPro" id="IPR005707">
    <property type="entry name" value="Ribosomal_uS2_euk/arc"/>
</dbReference>
<dbReference type="InterPro" id="IPR001865">
    <property type="entry name" value="Ribosomal_uS2"/>
</dbReference>
<dbReference type="Gene3D" id="3.40.50.10490">
    <property type="entry name" value="Glucose-6-phosphate isomerase like protein, domain 1"/>
    <property type="match status" value="1"/>
</dbReference>
<dbReference type="STRING" id="697581.TCARB_1531"/>
<gene>
    <name evidence="5" type="primary">rps2</name>
    <name evidence="6" type="ORF">TCARB_1531</name>
</gene>
<keyword evidence="3 5" id="KW-0687">Ribonucleoprotein</keyword>
<dbReference type="PANTHER" id="PTHR11489">
    <property type="entry name" value="40S RIBOSOMAL PROTEIN SA"/>
    <property type="match status" value="1"/>
</dbReference>
<dbReference type="SUPFAM" id="SSF52313">
    <property type="entry name" value="Ribosomal protein S2"/>
    <property type="match status" value="1"/>
</dbReference>
<dbReference type="HAMAP" id="MF_00291_A">
    <property type="entry name" value="Ribosomal_uS2_A"/>
    <property type="match status" value="1"/>
</dbReference>
<evidence type="ECO:0000256" key="3">
    <source>
        <dbReference type="ARBA" id="ARBA00023274"/>
    </source>
</evidence>
<evidence type="ECO:0000256" key="4">
    <source>
        <dbReference type="ARBA" id="ARBA00035256"/>
    </source>
</evidence>
<reference evidence="7" key="1">
    <citation type="book" date="2010" name="EXTREMOPHILES" publisher="0:0-0">
        <title>Complete genome sequences of ten hyperthermophilic archaea reveal their metabolic capabilities and possible ecological roles.</title>
        <editorList>
            <person name="?"/>
        </editorList>
        <authorList>
            <person name="Ravin N.V."/>
            <person name="Mardanov A.V."/>
            <person name="Bonch-Osmolovskaya E.A."/>
            <person name="Skryabin K.G."/>
        </authorList>
    </citation>
    <scope>NUCLEOTIDE SEQUENCE [LARGE SCALE GENOMIC DNA]</scope>
    <source>
        <strain evidence="7">1505</strain>
    </source>
</reference>
<dbReference type="CDD" id="cd01425">
    <property type="entry name" value="RPS2"/>
    <property type="match status" value="1"/>
</dbReference>
<dbReference type="InterPro" id="IPR023454">
    <property type="entry name" value="Ribosomal_uS2_arc"/>
</dbReference>
<dbReference type="AlphaFoldDB" id="A0A3G1A8D8"/>
<name>A0A3G1A8D8_9CREN</name>
<dbReference type="Pfam" id="PF00318">
    <property type="entry name" value="Ribosomal_S2"/>
    <property type="match status" value="1"/>
</dbReference>
<dbReference type="PRINTS" id="PR00395">
    <property type="entry name" value="RIBOSOMALS2"/>
</dbReference>
<evidence type="ECO:0000313" key="7">
    <source>
        <dbReference type="Proteomes" id="UP000266720"/>
    </source>
</evidence>
<dbReference type="InterPro" id="IPR023591">
    <property type="entry name" value="Ribosomal_uS2_flav_dom_sf"/>
</dbReference>
<dbReference type="Proteomes" id="UP000266720">
    <property type="component" value="Chromosome"/>
</dbReference>
<evidence type="ECO:0000256" key="5">
    <source>
        <dbReference type="HAMAP-Rule" id="MF_00291"/>
    </source>
</evidence>